<dbReference type="SMART" id="SM00770">
    <property type="entry name" value="Zn_dep_PLPC"/>
    <property type="match status" value="1"/>
</dbReference>
<reference evidence="9 10" key="1">
    <citation type="submission" date="2022-04" db="EMBL/GenBank/DDBJ databases">
        <title>Genome sequence of C. roseum typestrain.</title>
        <authorList>
            <person name="Poehlein A."/>
            <person name="Schoch T."/>
            <person name="Duerre P."/>
            <person name="Daniel R."/>
        </authorList>
    </citation>
    <scope>NUCLEOTIDE SEQUENCE [LARGE SCALE GENOMIC DNA]</scope>
    <source>
        <strain evidence="9 10">DSM 7320</strain>
        <plasmid evidence="9 10">p330</plasmid>
    </source>
</reference>
<name>A0A1S8LUF8_9CLOT</name>
<evidence type="ECO:0000256" key="5">
    <source>
        <dbReference type="ARBA" id="ARBA00022729"/>
    </source>
</evidence>
<keyword evidence="4" id="KW-0479">Metal-binding</keyword>
<dbReference type="RefSeq" id="WP_077835147.1">
    <property type="nucleotide sequence ID" value="NZ_CP096984.1"/>
</dbReference>
<dbReference type="EMBL" id="CP096984">
    <property type="protein sequence ID" value="URZ14008.1"/>
    <property type="molecule type" value="Genomic_DNA"/>
</dbReference>
<keyword evidence="9" id="KW-0614">Plasmid</keyword>
<dbReference type="AlphaFoldDB" id="A0A1S8LUF8"/>
<proteinExistence type="predicted"/>
<dbReference type="SUPFAM" id="SSF48537">
    <property type="entry name" value="Phospholipase C/P1 nuclease"/>
    <property type="match status" value="1"/>
</dbReference>
<organism evidence="9 10">
    <name type="scientific">Clostridium felsineum</name>
    <dbReference type="NCBI Taxonomy" id="36839"/>
    <lineage>
        <taxon>Bacteria</taxon>
        <taxon>Bacillati</taxon>
        <taxon>Bacillota</taxon>
        <taxon>Clostridia</taxon>
        <taxon>Eubacteriales</taxon>
        <taxon>Clostridiaceae</taxon>
        <taxon>Clostridium</taxon>
    </lineage>
</organism>
<dbReference type="InterPro" id="IPR001531">
    <property type="entry name" value="Zn_PLipaseC"/>
</dbReference>
<evidence type="ECO:0000313" key="10">
    <source>
        <dbReference type="Proteomes" id="UP000190951"/>
    </source>
</evidence>
<dbReference type="GO" id="GO:0034480">
    <property type="term" value="F:phosphatidylcholine phospholipase C activity"/>
    <property type="evidence" value="ECO:0007669"/>
    <property type="project" value="UniProtKB-EC"/>
</dbReference>
<evidence type="ECO:0000256" key="3">
    <source>
        <dbReference type="ARBA" id="ARBA00022525"/>
    </source>
</evidence>
<evidence type="ECO:0000313" key="9">
    <source>
        <dbReference type="EMBL" id="URZ14008.1"/>
    </source>
</evidence>
<dbReference type="PRINTS" id="PR00479">
    <property type="entry name" value="PRPHPHLPASEC"/>
</dbReference>
<dbReference type="KEGG" id="crw:CROST_047860"/>
<dbReference type="PROSITE" id="PS51346">
    <property type="entry name" value="PROKAR_ZN_DEPEND_PLPC_2"/>
    <property type="match status" value="1"/>
</dbReference>
<dbReference type="Proteomes" id="UP000190951">
    <property type="component" value="Plasmid p330"/>
</dbReference>
<dbReference type="InterPro" id="IPR029002">
    <property type="entry name" value="PLPC/GPLD1"/>
</dbReference>
<sequence length="261" mass="29681">MKNVLKKITTALLASALTITFSFTAFAETPKTITPSRTYGFTSDGAKGTHEFITGHAMAILGNDKGANLEKLITNYEPIVKQYCDQPDKDENQWAFAYHFYDPYTNKNYLPSILPASKITALTKFEEHASNAVASYKTDRTYSMQELGRACHFLEDVNVPYHSANMIAVLTTHSQYEQFVQDHQADYAINTTDKYNNYYSENFNSYCNDILNDCAKYSYSFKDQVKSSSDSWDSVANVTVKYAEGYVAAFFYRFLHEVGEF</sequence>
<keyword evidence="6 9" id="KW-0378">Hydrolase</keyword>
<dbReference type="CDD" id="cd11009">
    <property type="entry name" value="Zn_dep_PLPC"/>
    <property type="match status" value="1"/>
</dbReference>
<dbReference type="STRING" id="84029.CROST_07130"/>
<accession>A0A1S8LUF8</accession>
<evidence type="ECO:0000256" key="2">
    <source>
        <dbReference type="ARBA" id="ARBA00018391"/>
    </source>
</evidence>
<keyword evidence="3" id="KW-0964">Secreted</keyword>
<evidence type="ECO:0000256" key="4">
    <source>
        <dbReference type="ARBA" id="ARBA00022723"/>
    </source>
</evidence>
<protein>
    <recommendedName>
        <fullName evidence="2">Phospholipase C</fullName>
        <ecNumber evidence="1">3.1.4.3</ecNumber>
    </recommendedName>
    <alternativeName>
        <fullName evidence="8">Phosphatidylcholine cholinephosphohydrolase</fullName>
    </alternativeName>
</protein>
<keyword evidence="7" id="KW-0862">Zinc</keyword>
<evidence type="ECO:0000256" key="1">
    <source>
        <dbReference type="ARBA" id="ARBA00012018"/>
    </source>
</evidence>
<dbReference type="Pfam" id="PF00882">
    <property type="entry name" value="Zn_dep_PLPC"/>
    <property type="match status" value="1"/>
</dbReference>
<dbReference type="EC" id="3.1.4.3" evidence="1"/>
<keyword evidence="5" id="KW-0732">Signal</keyword>
<gene>
    <name evidence="9" type="primary">plc</name>
    <name evidence="9" type="ORF">CROST_047860</name>
</gene>
<evidence type="ECO:0000256" key="7">
    <source>
        <dbReference type="ARBA" id="ARBA00022833"/>
    </source>
</evidence>
<evidence type="ECO:0000256" key="6">
    <source>
        <dbReference type="ARBA" id="ARBA00022801"/>
    </source>
</evidence>
<evidence type="ECO:0000256" key="8">
    <source>
        <dbReference type="ARBA" id="ARBA00031285"/>
    </source>
</evidence>
<dbReference type="Gene3D" id="1.10.575.10">
    <property type="entry name" value="P1 Nuclease"/>
    <property type="match status" value="1"/>
</dbReference>
<keyword evidence="10" id="KW-1185">Reference proteome</keyword>
<geneLocation type="plasmid" evidence="9 10">
    <name>p330</name>
</geneLocation>
<dbReference type="GO" id="GO:0008270">
    <property type="term" value="F:zinc ion binding"/>
    <property type="evidence" value="ECO:0007669"/>
    <property type="project" value="InterPro"/>
</dbReference>
<dbReference type="InterPro" id="IPR008947">
    <property type="entry name" value="PLipase_C/P1_nuclease_dom_sf"/>
</dbReference>